<organism evidence="3 4">
    <name type="scientific">Luteimonas terrae</name>
    <dbReference type="NCBI Taxonomy" id="1530191"/>
    <lineage>
        <taxon>Bacteria</taxon>
        <taxon>Pseudomonadati</taxon>
        <taxon>Pseudomonadota</taxon>
        <taxon>Gammaproteobacteria</taxon>
        <taxon>Lysobacterales</taxon>
        <taxon>Lysobacteraceae</taxon>
        <taxon>Luteimonas</taxon>
    </lineage>
</organism>
<feature type="signal peptide" evidence="1">
    <location>
        <begin position="1"/>
        <end position="19"/>
    </location>
</feature>
<evidence type="ECO:0000313" key="4">
    <source>
        <dbReference type="Proteomes" id="UP000295543"/>
    </source>
</evidence>
<keyword evidence="1" id="KW-0732">Signal</keyword>
<reference evidence="3 4" key="1">
    <citation type="submission" date="2019-03" db="EMBL/GenBank/DDBJ databases">
        <title>Luteimonas zhaokaii sp.nov., isolated from the rectal contents of Plateau pika in Yushu, Qinghai Province, China.</title>
        <authorList>
            <person name="Zhang G."/>
        </authorList>
    </citation>
    <scope>NUCLEOTIDE SEQUENCE [LARGE SCALE GENOMIC DNA]</scope>
    <source>
        <strain evidence="3 4">THG-MD21</strain>
    </source>
</reference>
<evidence type="ECO:0000313" key="3">
    <source>
        <dbReference type="EMBL" id="TDK33446.1"/>
    </source>
</evidence>
<dbReference type="Pfam" id="PF06057">
    <property type="entry name" value="VirJ"/>
    <property type="match status" value="1"/>
</dbReference>
<dbReference type="OrthoDB" id="641022at2"/>
<accession>A0A4R5UE37</accession>
<dbReference type="InterPro" id="IPR011225">
    <property type="entry name" value="IV_sec_VirJ"/>
</dbReference>
<proteinExistence type="predicted"/>
<dbReference type="AlphaFoldDB" id="A0A4R5UE37"/>
<evidence type="ECO:0000259" key="2">
    <source>
        <dbReference type="Pfam" id="PF06057"/>
    </source>
</evidence>
<sequence>MRRLWTCVCALLIAMPVAAQERVSHGFFQDIAVTRPAKAATHTVLLLGAGDKPAVAQAQALARDGALVAAIDVARLQAAFAKDTGPCAFPDGDLENLSHWLQGYARLPDYRPPVLVGQGGGAAIVYAMAAQADRGVFAGVITLGPLSTLALGKPPCKGAGTLFAAQTPLPKVVTLQAVPALQTPWLALGDARALPALQAFAGGTSGAAVRGHGDAIAPLVAAVRALATASARTQPAPPPADVRDLPLVEVPATGAAQPVFAVLLSGDGGWAGLDAEVAGALAARGIPVVGFDSLRYFWSARTPDGLAGDLDRVVRTYAARWQRPRVLLIGYSQGADVLPFAVNRLPAATRATVAHTVLMGLGKRASFEFHVGNWISAGDDDALEIAPEVLRLSADHTLCIEGEGDSDATCARLPPGHVTVRTLPGGHHFGGDYAALADLILRSTGEVAGAAR</sequence>
<comment type="caution">
    <text evidence="3">The sequence shown here is derived from an EMBL/GenBank/DDBJ whole genome shotgun (WGS) entry which is preliminary data.</text>
</comment>
<dbReference type="InterPro" id="IPR029058">
    <property type="entry name" value="AB_hydrolase_fold"/>
</dbReference>
<gene>
    <name evidence="3" type="ORF">E2F49_05380</name>
</gene>
<dbReference type="SUPFAM" id="SSF53474">
    <property type="entry name" value="alpha/beta-Hydrolases"/>
    <property type="match status" value="2"/>
</dbReference>
<keyword evidence="4" id="KW-1185">Reference proteome</keyword>
<feature type="chain" id="PRO_5020411157" evidence="1">
    <location>
        <begin position="20"/>
        <end position="452"/>
    </location>
</feature>
<dbReference type="Gene3D" id="3.40.50.1820">
    <property type="entry name" value="alpha/beta hydrolase"/>
    <property type="match status" value="2"/>
</dbReference>
<dbReference type="RefSeq" id="WP_133392899.1">
    <property type="nucleotide sequence ID" value="NZ_SMTG01000002.1"/>
</dbReference>
<dbReference type="EMBL" id="SMTG01000002">
    <property type="protein sequence ID" value="TDK33446.1"/>
    <property type="molecule type" value="Genomic_DNA"/>
</dbReference>
<dbReference type="InterPro" id="IPR010333">
    <property type="entry name" value="VirJ"/>
</dbReference>
<name>A0A4R5UE37_9GAMM</name>
<feature type="domain" description="Bacterial virulence" evidence="2">
    <location>
        <begin position="260"/>
        <end position="443"/>
    </location>
</feature>
<evidence type="ECO:0000256" key="1">
    <source>
        <dbReference type="SAM" id="SignalP"/>
    </source>
</evidence>
<dbReference type="PIRSF" id="PIRSF029063">
    <property type="entry name" value="IV_sec_VirJ"/>
    <property type="match status" value="1"/>
</dbReference>
<dbReference type="Proteomes" id="UP000295543">
    <property type="component" value="Unassembled WGS sequence"/>
</dbReference>
<protein>
    <submittedName>
        <fullName evidence="3">Virulence factor family protein</fullName>
    </submittedName>
</protein>